<keyword evidence="3" id="KW-1185">Reference proteome</keyword>
<feature type="compositionally biased region" description="Gly residues" evidence="1">
    <location>
        <begin position="8"/>
        <end position="19"/>
    </location>
</feature>
<gene>
    <name evidence="2" type="ORF">ALC53_07237</name>
</gene>
<accession>A0A195BDF6</accession>
<evidence type="ECO:0000313" key="2">
    <source>
        <dbReference type="EMBL" id="KYM82237.1"/>
    </source>
</evidence>
<feature type="region of interest" description="Disordered" evidence="1">
    <location>
        <begin position="1"/>
        <end position="20"/>
    </location>
</feature>
<dbReference type="EMBL" id="KQ976514">
    <property type="protein sequence ID" value="KYM82237.1"/>
    <property type="molecule type" value="Genomic_DNA"/>
</dbReference>
<proteinExistence type="predicted"/>
<dbReference type="Proteomes" id="UP000078540">
    <property type="component" value="Unassembled WGS sequence"/>
</dbReference>
<reference evidence="2 3" key="1">
    <citation type="submission" date="2015-09" db="EMBL/GenBank/DDBJ databases">
        <title>Atta colombica WGS genome.</title>
        <authorList>
            <person name="Nygaard S."/>
            <person name="Hu H."/>
            <person name="Boomsma J."/>
            <person name="Zhang G."/>
        </authorList>
    </citation>
    <scope>NUCLEOTIDE SEQUENCE [LARGE SCALE GENOMIC DNA]</scope>
    <source>
        <strain evidence="2">Treedump-2</strain>
        <tissue evidence="2">Whole body</tissue>
    </source>
</reference>
<name>A0A195BDF6_9HYME</name>
<protein>
    <submittedName>
        <fullName evidence="2">Uncharacterized protein</fullName>
    </submittedName>
</protein>
<dbReference type="AlphaFoldDB" id="A0A195BDF6"/>
<evidence type="ECO:0000256" key="1">
    <source>
        <dbReference type="SAM" id="MobiDB-lite"/>
    </source>
</evidence>
<organism evidence="2 3">
    <name type="scientific">Atta colombica</name>
    <dbReference type="NCBI Taxonomy" id="520822"/>
    <lineage>
        <taxon>Eukaryota</taxon>
        <taxon>Metazoa</taxon>
        <taxon>Ecdysozoa</taxon>
        <taxon>Arthropoda</taxon>
        <taxon>Hexapoda</taxon>
        <taxon>Insecta</taxon>
        <taxon>Pterygota</taxon>
        <taxon>Neoptera</taxon>
        <taxon>Endopterygota</taxon>
        <taxon>Hymenoptera</taxon>
        <taxon>Apocrita</taxon>
        <taxon>Aculeata</taxon>
        <taxon>Formicoidea</taxon>
        <taxon>Formicidae</taxon>
        <taxon>Myrmicinae</taxon>
        <taxon>Atta</taxon>
    </lineage>
</organism>
<evidence type="ECO:0000313" key="3">
    <source>
        <dbReference type="Proteomes" id="UP000078540"/>
    </source>
</evidence>
<sequence length="76" mass="8056">MQPTLTCIGGGGSGGGGSGKVERVINKSRHPNVTSLGTAIEAAFVGMYKPFFPKYIEKISSTRGCTRPEKNKAARR</sequence>